<protein>
    <submittedName>
        <fullName evidence="1">Uncharacterized protein</fullName>
    </submittedName>
</protein>
<sequence>MTKKIESTVVVAFKIAVSQGDLTRCQEILSDYANDEEELATALESADINSLKELTCGELQYAGMTTVPFPFDAPPGFINADEYCYFVGEKYAECFKKIPPDPAYLECFKLINKLLTKYNPPSIARKDEVRRCPDLSPPSLIDFDMPPETFGNITSENSPGHFSGFRTHWPVKSAEKIRLDTLIGANAFSLLSQYQYAAFFKGIPKEKRPVCRLTDNAEDKDCGMPSNGIG</sequence>
<evidence type="ECO:0000313" key="1">
    <source>
        <dbReference type="EMBL" id="MFC3907794.1"/>
    </source>
</evidence>
<keyword evidence="2" id="KW-1185">Reference proteome</keyword>
<comment type="caution">
    <text evidence="1">The sequence shown here is derived from an EMBL/GenBank/DDBJ whole genome shotgun (WGS) entry which is preliminary data.</text>
</comment>
<accession>A0ABV8CCW7</accession>
<dbReference type="EMBL" id="JBHSAB010000001">
    <property type="protein sequence ID" value="MFC3907794.1"/>
    <property type="molecule type" value="Genomic_DNA"/>
</dbReference>
<organism evidence="1 2">
    <name type="scientific">Legionella dresdenensis</name>
    <dbReference type="NCBI Taxonomy" id="450200"/>
    <lineage>
        <taxon>Bacteria</taxon>
        <taxon>Pseudomonadati</taxon>
        <taxon>Pseudomonadota</taxon>
        <taxon>Gammaproteobacteria</taxon>
        <taxon>Legionellales</taxon>
        <taxon>Legionellaceae</taxon>
        <taxon>Legionella</taxon>
    </lineage>
</organism>
<gene>
    <name evidence="1" type="ORF">ACFORL_01695</name>
</gene>
<proteinExistence type="predicted"/>
<dbReference type="RefSeq" id="WP_382340479.1">
    <property type="nucleotide sequence ID" value="NZ_JBHSAB010000001.1"/>
</dbReference>
<evidence type="ECO:0000313" key="2">
    <source>
        <dbReference type="Proteomes" id="UP001595758"/>
    </source>
</evidence>
<reference evidence="2" key="1">
    <citation type="journal article" date="2019" name="Int. J. Syst. Evol. Microbiol.">
        <title>The Global Catalogue of Microorganisms (GCM) 10K type strain sequencing project: providing services to taxonomists for standard genome sequencing and annotation.</title>
        <authorList>
            <consortium name="The Broad Institute Genomics Platform"/>
            <consortium name="The Broad Institute Genome Sequencing Center for Infectious Disease"/>
            <person name="Wu L."/>
            <person name="Ma J."/>
        </authorList>
    </citation>
    <scope>NUCLEOTIDE SEQUENCE [LARGE SCALE GENOMIC DNA]</scope>
    <source>
        <strain evidence="2">CCUG 59858</strain>
    </source>
</reference>
<dbReference type="Proteomes" id="UP001595758">
    <property type="component" value="Unassembled WGS sequence"/>
</dbReference>
<name>A0ABV8CCW7_9GAMM</name>